<protein>
    <submittedName>
        <fullName evidence="2">Phosphohydrolase</fullName>
    </submittedName>
</protein>
<reference evidence="3" key="1">
    <citation type="submission" date="2015-08" db="EMBL/GenBank/DDBJ databases">
        <title>Fjat-10028 dsm 16317.</title>
        <authorList>
            <person name="Liu B."/>
            <person name="Wang J."/>
            <person name="Zhu Y."/>
            <person name="Liu G."/>
            <person name="Chen Q."/>
            <person name="Chen Z."/>
            <person name="Lan J."/>
            <person name="Che J."/>
            <person name="Ge C."/>
            <person name="Shi H."/>
            <person name="Pan Z."/>
            <person name="Liu X."/>
        </authorList>
    </citation>
    <scope>NUCLEOTIDE SEQUENCE [LARGE SCALE GENOMIC DNA]</scope>
    <source>
        <strain evidence="3">DSM 16317</strain>
    </source>
</reference>
<dbReference type="InterPro" id="IPR052722">
    <property type="entry name" value="PgpH_phosphodiesterase"/>
</dbReference>
<evidence type="ECO:0000259" key="1">
    <source>
        <dbReference type="SMART" id="SM00471"/>
    </source>
</evidence>
<sequence length="709" mass="79785">MDAFLKKLIQYFRFPVLLAVILTVTGILQFSLMLGNVRGEHFDLKLFQLSPDTIRSMKTVEDTVKTEEDREQAASSVKPVFHYSEEIAKNRASMIKSIFDYVLEVKTSIEEGKTKKEKEAVMQDRVAELREKLNALKTDGQGLRFTDQELTALLEQDNDSLRLTRDELTELVKKQLSEPIRTDHVAEVKAKIDKEIREKPEFPEDIRATLISIGRFSITETETENPDLTKEQIEQAKANVDPTRILQGQIIVQEGQVIDRDVYRELELTGMLADHTSTKPIMGLFLLITLQMAFFYAIFSNWKADKMIKVRDLIITVIIYLLSIIVMELLSLIKNEFEVMIGFLYPVAMAPMLIRLLVNERIAIIITIMTGVAAGVIFQEGYATVIQMEVSLYIIFGGLSSLFFSKGIEKRSRILQTSMGIALVNATFIGFYLLLTQSTYGMTELAYYLVASIVSALLSGALTLGLLPFIESAFGILSSFRLIELSSPNHPLLKKILVETPGTYHHSVMVANLADAACEAIGADGLLARVGCYYHDIGKTKRPGFFVENQMGAINPHDSLPAETSRDIIIAHAEDGAKMLEAHKMPKEIIDIARQHHGTSLLKFFYYKEKEKNPAVIESNYRYPGPKPQTKEVAIISVADSVEAAVRSMKEPTAEKIQKLVHAIAQDKLQDGQFDECDLSVRELKKIEAVFCETLNGIFHSRIEYPKPK</sequence>
<dbReference type="NCBIfam" id="TIGR00277">
    <property type="entry name" value="HDIG"/>
    <property type="match status" value="1"/>
</dbReference>
<dbReference type="PATRIC" id="fig|263475.3.peg.1920"/>
<evidence type="ECO:0000313" key="3">
    <source>
        <dbReference type="Proteomes" id="UP000036867"/>
    </source>
</evidence>
<dbReference type="STRING" id="263475.AMD00_07335"/>
<dbReference type="OrthoDB" id="9806952at2"/>
<keyword evidence="2" id="KW-0378">Hydrolase</keyword>
<gene>
    <name evidence="2" type="ORF">AMD00_07335</name>
</gene>
<name>A0A0M0LMI4_9BACL</name>
<dbReference type="PANTHER" id="PTHR36442:SF1">
    <property type="entry name" value="CYCLIC-DI-AMP PHOSPHODIESTERASE PGPH"/>
    <property type="match status" value="1"/>
</dbReference>
<evidence type="ECO:0000313" key="2">
    <source>
        <dbReference type="EMBL" id="KOO52211.1"/>
    </source>
</evidence>
<dbReference type="InterPro" id="IPR006675">
    <property type="entry name" value="HDIG_dom"/>
</dbReference>
<dbReference type="Gene3D" id="1.10.3210.10">
    <property type="entry name" value="Hypothetical protein af1432"/>
    <property type="match status" value="1"/>
</dbReference>
<dbReference type="PANTHER" id="PTHR36442">
    <property type="entry name" value="CYCLIC-DI-AMP PHOSPHODIESTERASE PGPH"/>
    <property type="match status" value="1"/>
</dbReference>
<dbReference type="RefSeq" id="WP_053416385.1">
    <property type="nucleotide sequence ID" value="NZ_LILB01000001.1"/>
</dbReference>
<accession>A0A0M0LMI4</accession>
<dbReference type="AlphaFoldDB" id="A0A0M0LMI4"/>
<dbReference type="InterPro" id="IPR003607">
    <property type="entry name" value="HD/PDEase_dom"/>
</dbReference>
<dbReference type="EMBL" id="LILB01000001">
    <property type="protein sequence ID" value="KOO52211.1"/>
    <property type="molecule type" value="Genomic_DNA"/>
</dbReference>
<proteinExistence type="predicted"/>
<dbReference type="InterPro" id="IPR006674">
    <property type="entry name" value="HD_domain"/>
</dbReference>
<dbReference type="GeneID" id="301135914"/>
<organism evidence="2 3">
    <name type="scientific">Viridibacillus arvi</name>
    <dbReference type="NCBI Taxonomy" id="263475"/>
    <lineage>
        <taxon>Bacteria</taxon>
        <taxon>Bacillati</taxon>
        <taxon>Bacillota</taxon>
        <taxon>Bacilli</taxon>
        <taxon>Bacillales</taxon>
        <taxon>Caryophanaceae</taxon>
        <taxon>Viridibacillus</taxon>
    </lineage>
</organism>
<feature type="domain" description="HD/PDEase" evidence="1">
    <location>
        <begin position="499"/>
        <end position="654"/>
    </location>
</feature>
<dbReference type="Pfam" id="PF07697">
    <property type="entry name" value="7TMR-HDED"/>
    <property type="match status" value="1"/>
</dbReference>
<dbReference type="Pfam" id="PF07698">
    <property type="entry name" value="7TM-7TMR_HD"/>
    <property type="match status" value="1"/>
</dbReference>
<dbReference type="SMART" id="SM00471">
    <property type="entry name" value="HDc"/>
    <property type="match status" value="1"/>
</dbReference>
<dbReference type="Pfam" id="PF01966">
    <property type="entry name" value="HD"/>
    <property type="match status" value="1"/>
</dbReference>
<keyword evidence="3" id="KW-1185">Reference proteome</keyword>
<dbReference type="InterPro" id="IPR011621">
    <property type="entry name" value="Metal-dep_PHydrolase_7TM_intra"/>
</dbReference>
<dbReference type="Proteomes" id="UP000036867">
    <property type="component" value="Unassembled WGS sequence"/>
</dbReference>
<dbReference type="InterPro" id="IPR011624">
    <property type="entry name" value="Metal-dep_PHydrolase_7TM_extra"/>
</dbReference>
<dbReference type="GO" id="GO:0016787">
    <property type="term" value="F:hydrolase activity"/>
    <property type="evidence" value="ECO:0007669"/>
    <property type="project" value="UniProtKB-KW"/>
</dbReference>
<dbReference type="CDD" id="cd00077">
    <property type="entry name" value="HDc"/>
    <property type="match status" value="1"/>
</dbReference>
<dbReference type="SUPFAM" id="SSF109604">
    <property type="entry name" value="HD-domain/PDEase-like"/>
    <property type="match status" value="1"/>
</dbReference>
<comment type="caution">
    <text evidence="2">The sequence shown here is derived from an EMBL/GenBank/DDBJ whole genome shotgun (WGS) entry which is preliminary data.</text>
</comment>